<sequence length="364" mass="42306">MRNLMFGVCIAPYRIDLYNYLYTHFNCEIYFQYEDMILQNFNMESLYNQCCYKPHFLKCRTLGRRNIVHGLRKIIKKYCPEYIFVPEFSILTIQVLLIKYLYNYKYKVISICDDSYDMLMGNDFSIQHRWARRIITPLLDNLFLVDNRVHVWYQKHYKKGVWMPIISDDIKARRIYEALLPLSVKINRDYGLEGYKVILFVGRLVALKNVSSLIKAYSPLKQMAKLVIIGDGECRGDLEKLDRKLETKAIFVGRKEGDELLAWYNIADIFVLPSVQEAFGAVTNEALLAGCYTLVSEKAGSSSIIHSGFNGEIFNPHSTIELTQLLKIQINKLDSKDNIKLKDNLMPYSFVNMLDRALQGIVGS</sequence>
<name>A0A3E4T7S0_PHOVU</name>
<organism evidence="4 5">
    <name type="scientific">Phocaeicola vulgatus</name>
    <name type="common">Bacteroides vulgatus</name>
    <dbReference type="NCBI Taxonomy" id="821"/>
    <lineage>
        <taxon>Bacteria</taxon>
        <taxon>Pseudomonadati</taxon>
        <taxon>Bacteroidota</taxon>
        <taxon>Bacteroidia</taxon>
        <taxon>Bacteroidales</taxon>
        <taxon>Bacteroidaceae</taxon>
        <taxon>Phocaeicola</taxon>
    </lineage>
</organism>
<evidence type="ECO:0000313" key="2">
    <source>
        <dbReference type="EMBL" id="KAB5439139.1"/>
    </source>
</evidence>
<dbReference type="PANTHER" id="PTHR45947">
    <property type="entry name" value="SULFOQUINOVOSYL TRANSFERASE SQD2"/>
    <property type="match status" value="1"/>
</dbReference>
<dbReference type="EMBL" id="CP043529">
    <property type="protein sequence ID" value="QEW35962.1"/>
    <property type="molecule type" value="Genomic_DNA"/>
</dbReference>
<reference evidence="2 7" key="3">
    <citation type="submission" date="2019-10" db="EMBL/GenBank/DDBJ databases">
        <title>Genome Sequence and Assembly of iSURF_14.</title>
        <authorList>
            <person name="Wucher B.R."/>
            <person name="Ruoff K.L."/>
            <person name="Price C.E."/>
            <person name="Valls R.R."/>
            <person name="O'Toole G.A."/>
        </authorList>
    </citation>
    <scope>NUCLEOTIDE SEQUENCE [LARGE SCALE GENOMIC DNA]</scope>
    <source>
        <strain evidence="2 7">ANK132K_3B</strain>
    </source>
</reference>
<dbReference type="EC" id="2.4.1.301" evidence="3"/>
<evidence type="ECO:0000313" key="4">
    <source>
        <dbReference type="EMBL" id="RGL86602.1"/>
    </source>
</evidence>
<keyword evidence="4" id="KW-0808">Transferase</keyword>
<dbReference type="InterPro" id="IPR001296">
    <property type="entry name" value="Glyco_trans_1"/>
</dbReference>
<protein>
    <submittedName>
        <fullName evidence="3">Alpha-D-kanosaminyltransferase</fullName>
        <ecNumber evidence="3">2.4.1.301</ecNumber>
    </submittedName>
    <submittedName>
        <fullName evidence="2 4">Glycosyltransferase</fullName>
    </submittedName>
</protein>
<evidence type="ECO:0000313" key="6">
    <source>
        <dbReference type="Proteomes" id="UP000326091"/>
    </source>
</evidence>
<evidence type="ECO:0000313" key="7">
    <source>
        <dbReference type="Proteomes" id="UP000462885"/>
    </source>
</evidence>
<proteinExistence type="predicted"/>
<gene>
    <name evidence="3" type="primary">kanE_1</name>
    <name evidence="4" type="ORF">DXC44_08560</name>
    <name evidence="2" type="ORF">F9Z94_07850</name>
    <name evidence="3" type="ORF">VIC01_01466</name>
</gene>
<dbReference type="EMBL" id="WCIF01000007">
    <property type="protein sequence ID" value="KAB5439139.1"/>
    <property type="molecule type" value="Genomic_DNA"/>
</dbReference>
<dbReference type="GO" id="GO:0016757">
    <property type="term" value="F:glycosyltransferase activity"/>
    <property type="evidence" value="ECO:0007669"/>
    <property type="project" value="UniProtKB-KW"/>
</dbReference>
<reference evidence="4 5" key="1">
    <citation type="submission" date="2018-08" db="EMBL/GenBank/DDBJ databases">
        <title>A genome reference for cultivated species of the human gut microbiota.</title>
        <authorList>
            <person name="Zou Y."/>
            <person name="Xue W."/>
            <person name="Luo G."/>
        </authorList>
    </citation>
    <scope>NUCLEOTIDE SEQUENCE [LARGE SCALE GENOMIC DNA]</scope>
    <source>
        <strain evidence="4 5">TF05-18</strain>
    </source>
</reference>
<dbReference type="Pfam" id="PF00534">
    <property type="entry name" value="Glycos_transf_1"/>
    <property type="match status" value="1"/>
</dbReference>
<evidence type="ECO:0000259" key="1">
    <source>
        <dbReference type="Pfam" id="PF00534"/>
    </source>
</evidence>
<dbReference type="Proteomes" id="UP000326091">
    <property type="component" value="Chromosome"/>
</dbReference>
<evidence type="ECO:0000313" key="3">
    <source>
        <dbReference type="EMBL" id="QEW35962.1"/>
    </source>
</evidence>
<dbReference type="EMBL" id="QSSN01000008">
    <property type="protein sequence ID" value="RGL86602.1"/>
    <property type="molecule type" value="Genomic_DNA"/>
</dbReference>
<keyword evidence="3" id="KW-0328">Glycosyltransferase</keyword>
<accession>A0A3E4T7S0</accession>
<reference evidence="3 6" key="2">
    <citation type="submission" date="2019-09" db="EMBL/GenBank/DDBJ databases">
        <title>Commensal-derived Metabolites Govern Vibrio cholerae Pathogenesis in Host.</title>
        <authorList>
            <person name="Yoon S.S."/>
            <person name="Yoon M.Y."/>
        </authorList>
    </citation>
    <scope>NUCLEOTIDE SEQUENCE [LARGE SCALE GENOMIC DNA]</scope>
    <source>
        <strain evidence="3 6">VIC01</strain>
    </source>
</reference>
<dbReference type="InterPro" id="IPR050194">
    <property type="entry name" value="Glycosyltransferase_grp1"/>
</dbReference>
<evidence type="ECO:0000313" key="5">
    <source>
        <dbReference type="Proteomes" id="UP000261278"/>
    </source>
</evidence>
<dbReference type="SUPFAM" id="SSF53756">
    <property type="entry name" value="UDP-Glycosyltransferase/glycogen phosphorylase"/>
    <property type="match status" value="1"/>
</dbReference>
<feature type="domain" description="Glycosyl transferase family 1" evidence="1">
    <location>
        <begin position="192"/>
        <end position="326"/>
    </location>
</feature>
<dbReference type="AlphaFoldDB" id="A0A3E4T7S0"/>
<dbReference type="CDD" id="cd03801">
    <property type="entry name" value="GT4_PimA-like"/>
    <property type="match status" value="1"/>
</dbReference>
<dbReference type="Gene3D" id="3.40.50.2000">
    <property type="entry name" value="Glycogen Phosphorylase B"/>
    <property type="match status" value="2"/>
</dbReference>
<dbReference type="Proteomes" id="UP000261278">
    <property type="component" value="Unassembled WGS sequence"/>
</dbReference>
<dbReference type="PANTHER" id="PTHR45947:SF3">
    <property type="entry name" value="SULFOQUINOVOSYL TRANSFERASE SQD2"/>
    <property type="match status" value="1"/>
</dbReference>
<dbReference type="Proteomes" id="UP000462885">
    <property type="component" value="Unassembled WGS sequence"/>
</dbReference>